<keyword evidence="4" id="KW-1185">Reference proteome</keyword>
<feature type="transmembrane region" description="Helical" evidence="1">
    <location>
        <begin position="12"/>
        <end position="32"/>
    </location>
</feature>
<dbReference type="GO" id="GO:0005975">
    <property type="term" value="P:carbohydrate metabolic process"/>
    <property type="evidence" value="ECO:0007669"/>
    <property type="project" value="InterPro"/>
</dbReference>
<dbReference type="GO" id="GO:0016810">
    <property type="term" value="F:hydrolase activity, acting on carbon-nitrogen (but not peptide) bonds"/>
    <property type="evidence" value="ECO:0007669"/>
    <property type="project" value="InterPro"/>
</dbReference>
<dbReference type="CDD" id="cd10950">
    <property type="entry name" value="CE4_BsYlxY_like"/>
    <property type="match status" value="1"/>
</dbReference>
<dbReference type="SUPFAM" id="SSF88713">
    <property type="entry name" value="Glycoside hydrolase/deacetylase"/>
    <property type="match status" value="1"/>
</dbReference>
<evidence type="ECO:0000313" key="4">
    <source>
        <dbReference type="Proteomes" id="UP000037175"/>
    </source>
</evidence>
<reference evidence="4" key="1">
    <citation type="submission" date="2015-07" db="EMBL/GenBank/DDBJ databases">
        <title>Complete Genome of Thermincola ferriacetica strain Z-0001T.</title>
        <authorList>
            <person name="Lusk B."/>
            <person name="Badalamenti J.P."/>
            <person name="Parameswaran P."/>
            <person name="Bond D.R."/>
            <person name="Torres C.I."/>
        </authorList>
    </citation>
    <scope>NUCLEOTIDE SEQUENCE [LARGE SCALE GENOMIC DNA]</scope>
    <source>
        <strain evidence="4">Z-0001</strain>
    </source>
</reference>
<dbReference type="PANTHER" id="PTHR10587:SF80">
    <property type="entry name" value="CHITOOLIGOSACCHARIDE DEACETYLASE"/>
    <property type="match status" value="1"/>
</dbReference>
<dbReference type="RefSeq" id="WP_013120264.1">
    <property type="nucleotide sequence ID" value="NZ_LGTE01000013.1"/>
</dbReference>
<dbReference type="PROSITE" id="PS51677">
    <property type="entry name" value="NODB"/>
    <property type="match status" value="1"/>
</dbReference>
<comment type="caution">
    <text evidence="3">The sequence shown here is derived from an EMBL/GenBank/DDBJ whole genome shotgun (WGS) entry which is preliminary data.</text>
</comment>
<organism evidence="3 4">
    <name type="scientific">Thermincola ferriacetica</name>
    <dbReference type="NCBI Taxonomy" id="281456"/>
    <lineage>
        <taxon>Bacteria</taxon>
        <taxon>Bacillati</taxon>
        <taxon>Bacillota</taxon>
        <taxon>Clostridia</taxon>
        <taxon>Eubacteriales</taxon>
        <taxon>Thermincolaceae</taxon>
        <taxon>Thermincola</taxon>
    </lineage>
</organism>
<keyword evidence="1" id="KW-0472">Membrane</keyword>
<evidence type="ECO:0000256" key="1">
    <source>
        <dbReference type="SAM" id="Phobius"/>
    </source>
</evidence>
<proteinExistence type="predicted"/>
<dbReference type="Proteomes" id="UP000037175">
    <property type="component" value="Unassembled WGS sequence"/>
</dbReference>
<name>A0A0L6W1A9_9FIRM</name>
<dbReference type="InterPro" id="IPR002509">
    <property type="entry name" value="NODB_dom"/>
</dbReference>
<sequence>MKVYFFEYSRIVRKLAWVVGLFLALTLLYKFVQYNFLSTVSTQFKPIYQGDNGKKQIALTCNVVWGEEFVPEMLKILEKNKVHITFNMGGQWAEKFPELTRQIAEQGHEMGNHGYSHPHPTYLSKKQNIDEIKKTEKIIYQLTGKKTNLFAPPYGEYNDMVLEAAGSIGYKTILWSIDTIDWQRPAPQVIVDRVMRKSHNGAIVLMHPTAPTVKALPEIIRRLSDEGYKFVTVSEIIGIK</sequence>
<protein>
    <submittedName>
        <fullName evidence="3">Polysaccharide deacetylase</fullName>
    </submittedName>
</protein>
<dbReference type="EMBL" id="LGTE01000013">
    <property type="protein sequence ID" value="KNZ69320.1"/>
    <property type="molecule type" value="Genomic_DNA"/>
</dbReference>
<dbReference type="PATRIC" id="fig|281456.6.peg.2052"/>
<dbReference type="AlphaFoldDB" id="A0A0L6W1A9"/>
<evidence type="ECO:0000313" key="3">
    <source>
        <dbReference type="EMBL" id="KNZ69320.1"/>
    </source>
</evidence>
<dbReference type="Gene3D" id="3.20.20.370">
    <property type="entry name" value="Glycoside hydrolase/deacetylase"/>
    <property type="match status" value="1"/>
</dbReference>
<dbReference type="InterPro" id="IPR050248">
    <property type="entry name" value="Polysacc_deacetylase_ArnD"/>
</dbReference>
<dbReference type="Pfam" id="PF01522">
    <property type="entry name" value="Polysacc_deac_1"/>
    <property type="match status" value="1"/>
</dbReference>
<gene>
    <name evidence="3" type="ORF">Tfer_1957</name>
</gene>
<dbReference type="InterPro" id="IPR011330">
    <property type="entry name" value="Glyco_hydro/deAcase_b/a-brl"/>
</dbReference>
<dbReference type="GO" id="GO:0016020">
    <property type="term" value="C:membrane"/>
    <property type="evidence" value="ECO:0007669"/>
    <property type="project" value="TreeGrafter"/>
</dbReference>
<keyword evidence="1" id="KW-0812">Transmembrane</keyword>
<dbReference type="PANTHER" id="PTHR10587">
    <property type="entry name" value="GLYCOSYL TRANSFERASE-RELATED"/>
    <property type="match status" value="1"/>
</dbReference>
<accession>A0A0L6W1A9</accession>
<feature type="domain" description="NodB homology" evidence="2">
    <location>
        <begin position="55"/>
        <end position="231"/>
    </location>
</feature>
<evidence type="ECO:0000259" key="2">
    <source>
        <dbReference type="PROSITE" id="PS51677"/>
    </source>
</evidence>
<keyword evidence="1" id="KW-1133">Transmembrane helix</keyword>